<dbReference type="AlphaFoldDB" id="A0A0F9A0D7"/>
<comment type="caution">
    <text evidence="1">The sequence shown here is derived from an EMBL/GenBank/DDBJ whole genome shotgun (WGS) entry which is preliminary data.</text>
</comment>
<sequence length="44" mass="5018">RIKSLGDPLVMFEHAYAQLPPRLQEQKKELAQILAETTEENSHG</sequence>
<organism evidence="1">
    <name type="scientific">marine sediment metagenome</name>
    <dbReference type="NCBI Taxonomy" id="412755"/>
    <lineage>
        <taxon>unclassified sequences</taxon>
        <taxon>metagenomes</taxon>
        <taxon>ecological metagenomes</taxon>
    </lineage>
</organism>
<gene>
    <name evidence="1" type="ORF">LCGC14_2711860</name>
</gene>
<dbReference type="EMBL" id="LAZR01048604">
    <property type="protein sequence ID" value="KKK91545.1"/>
    <property type="molecule type" value="Genomic_DNA"/>
</dbReference>
<name>A0A0F9A0D7_9ZZZZ</name>
<protein>
    <submittedName>
        <fullName evidence="1">Uncharacterized protein</fullName>
    </submittedName>
</protein>
<proteinExistence type="predicted"/>
<reference evidence="1" key="1">
    <citation type="journal article" date="2015" name="Nature">
        <title>Complex archaea that bridge the gap between prokaryotes and eukaryotes.</title>
        <authorList>
            <person name="Spang A."/>
            <person name="Saw J.H."/>
            <person name="Jorgensen S.L."/>
            <person name="Zaremba-Niedzwiedzka K."/>
            <person name="Martijn J."/>
            <person name="Lind A.E."/>
            <person name="van Eijk R."/>
            <person name="Schleper C."/>
            <person name="Guy L."/>
            <person name="Ettema T.J."/>
        </authorList>
    </citation>
    <scope>NUCLEOTIDE SEQUENCE</scope>
</reference>
<feature type="non-terminal residue" evidence="1">
    <location>
        <position position="1"/>
    </location>
</feature>
<evidence type="ECO:0000313" key="1">
    <source>
        <dbReference type="EMBL" id="KKK91545.1"/>
    </source>
</evidence>
<accession>A0A0F9A0D7</accession>